<name>A0ABX3GL33_9BACL</name>
<keyword evidence="2" id="KW-1185">Reference proteome</keyword>
<dbReference type="EMBL" id="MPVP01000115">
    <property type="protein sequence ID" value="OMD30777.1"/>
    <property type="molecule type" value="Genomic_DNA"/>
</dbReference>
<proteinExistence type="predicted"/>
<evidence type="ECO:0000313" key="1">
    <source>
        <dbReference type="EMBL" id="OMD30777.1"/>
    </source>
</evidence>
<evidence type="ECO:0008006" key="3">
    <source>
        <dbReference type="Google" id="ProtNLM"/>
    </source>
</evidence>
<accession>A0ABX3GL33</accession>
<protein>
    <recommendedName>
        <fullName evidence="3">Replication protein</fullName>
    </recommendedName>
</protein>
<dbReference type="RefSeq" id="WP_076219314.1">
    <property type="nucleotide sequence ID" value="NZ_MPVP01000115.1"/>
</dbReference>
<reference evidence="1 2" key="1">
    <citation type="submission" date="2016-11" db="EMBL/GenBank/DDBJ databases">
        <title>Paenibacillus species isolates.</title>
        <authorList>
            <person name="Beno S.M."/>
        </authorList>
    </citation>
    <scope>NUCLEOTIDE SEQUENCE [LARGE SCALE GENOMIC DNA]</scope>
    <source>
        <strain evidence="1 2">FSL H7-0433</strain>
    </source>
</reference>
<dbReference type="Proteomes" id="UP000187158">
    <property type="component" value="Unassembled WGS sequence"/>
</dbReference>
<evidence type="ECO:0000313" key="2">
    <source>
        <dbReference type="Proteomes" id="UP000187158"/>
    </source>
</evidence>
<gene>
    <name evidence="1" type="ORF">BSO21_17880</name>
</gene>
<organism evidence="1 2">
    <name type="scientific">Paenibacillus odorifer</name>
    <dbReference type="NCBI Taxonomy" id="189426"/>
    <lineage>
        <taxon>Bacteria</taxon>
        <taxon>Bacillati</taxon>
        <taxon>Bacillota</taxon>
        <taxon>Bacilli</taxon>
        <taxon>Bacillales</taxon>
        <taxon>Paenibacillaceae</taxon>
        <taxon>Paenibacillus</taxon>
    </lineage>
</organism>
<sequence length="240" mass="27783">MGGWIKLYRQIQDSPLYRQLNSKQRDVMINVLLMANHKENEWVFKGETFKVKPGQFITSLDGIKEKCASDVTIQNIRTCLLKLEKSDFLTNESTNKNRLITVVNWDIYQGDDEELTSNLTSNQQATNKQLTTNKNVKKEKKKHYADNITLTESEYEKLCAEYGKDLADGSVSHLSSYKIEQGYKTKSDYLTIKRWVIDAIKKKGYTKSIPYQPKLEEPTQIDPYLEAEYAKRMGKDTRSA</sequence>
<comment type="caution">
    <text evidence="1">The sequence shown here is derived from an EMBL/GenBank/DDBJ whole genome shotgun (WGS) entry which is preliminary data.</text>
</comment>